<gene>
    <name evidence="1" type="ORF">GXP69_02395</name>
</gene>
<dbReference type="AlphaFoldDB" id="A0A6B3LSR6"/>
<dbReference type="InterPro" id="IPR025563">
    <property type="entry name" value="DUF4286"/>
</dbReference>
<proteinExistence type="predicted"/>
<reference evidence="1 2" key="1">
    <citation type="submission" date="2020-02" db="EMBL/GenBank/DDBJ databases">
        <authorList>
            <person name="Kim M.K."/>
        </authorList>
    </citation>
    <scope>NUCLEOTIDE SEQUENCE [LARGE SCALE GENOMIC DNA]</scope>
    <source>
        <strain evidence="1 2">BT327</strain>
    </source>
</reference>
<name>A0A6B3LSR6_9BACT</name>
<comment type="caution">
    <text evidence="1">The sequence shown here is derived from an EMBL/GenBank/DDBJ whole genome shotgun (WGS) entry which is preliminary data.</text>
</comment>
<evidence type="ECO:0000313" key="2">
    <source>
        <dbReference type="Proteomes" id="UP000474777"/>
    </source>
</evidence>
<dbReference type="Proteomes" id="UP000474777">
    <property type="component" value="Unassembled WGS sequence"/>
</dbReference>
<protein>
    <submittedName>
        <fullName evidence="1">DUF4286 family protein</fullName>
    </submittedName>
</protein>
<evidence type="ECO:0000313" key="1">
    <source>
        <dbReference type="EMBL" id="NEM96534.1"/>
    </source>
</evidence>
<accession>A0A6B3LSR6</accession>
<keyword evidence="2" id="KW-1185">Reference proteome</keyword>
<dbReference type="EMBL" id="JAAGWD010000001">
    <property type="protein sequence ID" value="NEM96534.1"/>
    <property type="molecule type" value="Genomic_DNA"/>
</dbReference>
<dbReference type="RefSeq" id="WP_163911901.1">
    <property type="nucleotide sequence ID" value="NZ_JAAGWD010000001.1"/>
</dbReference>
<dbReference type="Pfam" id="PF14114">
    <property type="entry name" value="DUF4286"/>
    <property type="match status" value="1"/>
</dbReference>
<organism evidence="1 2">
    <name type="scientific">Pontibacter burrus</name>
    <dbReference type="NCBI Taxonomy" id="2704466"/>
    <lineage>
        <taxon>Bacteria</taxon>
        <taxon>Pseudomonadati</taxon>
        <taxon>Bacteroidota</taxon>
        <taxon>Cytophagia</taxon>
        <taxon>Cytophagales</taxon>
        <taxon>Hymenobacteraceae</taxon>
        <taxon>Pontibacter</taxon>
    </lineage>
</organism>
<sequence length="110" mass="12793">MILYNVTVSIDNTVAADWLQWMQEVHIPEVMQTGFFLGNQICRVVETEDTGGTTYAVQYTCRNVEDLMEYQRDHSPALQQKLHERYAGQYASFRTMLEVVGVNVERKEQE</sequence>